<protein>
    <submittedName>
        <fullName evidence="2">Alkaline phosphatase family protein</fullName>
    </submittedName>
</protein>
<feature type="region of interest" description="Disordered" evidence="1">
    <location>
        <begin position="479"/>
        <end position="523"/>
    </location>
</feature>
<dbReference type="InterPro" id="IPR002591">
    <property type="entry name" value="Phosphodiest/P_Trfase"/>
</dbReference>
<comment type="caution">
    <text evidence="2">The sequence shown here is derived from an EMBL/GenBank/DDBJ whole genome shotgun (WGS) entry which is preliminary data.</text>
</comment>
<dbReference type="PANTHER" id="PTHR10151:SF120">
    <property type="entry name" value="BIS(5'-ADENOSYL)-TRIPHOSPHATASE"/>
    <property type="match status" value="1"/>
</dbReference>
<dbReference type="InterPro" id="IPR017850">
    <property type="entry name" value="Alkaline_phosphatase_core_sf"/>
</dbReference>
<evidence type="ECO:0000256" key="1">
    <source>
        <dbReference type="SAM" id="MobiDB-lite"/>
    </source>
</evidence>
<dbReference type="PANTHER" id="PTHR10151">
    <property type="entry name" value="ECTONUCLEOTIDE PYROPHOSPHATASE/PHOSPHODIESTERASE"/>
    <property type="match status" value="1"/>
</dbReference>
<sequence>MSGPAVVIGLDGVPWDFIERWTDDGHLPNFARLREEGAAGPCQSTVPALTALAWPSITTGVRPDKHGLYAFSGLQPNYSHSLNTSRQSRHPAMWDALRSVVVNVPMTYPASDIDGIMITGMMTPDGSPQFTHPPEFRDRLESDYPDYRIGLDWKAYYGRPTELAADLGEVLSTRRRLMNDLLDEDFELFFFVYTEPDRLQHLVWDEDLLRSHYERLDDVIGDALAHVEANDGTLYVVSDHGFGPVKRQVNLNTILRDAGFLTPASDDGVRGLLSRAGLTKSRVLDGLEKVGVSENHLVRYLPRQLVDSAAATVPGDHGMYDVNHGETDVFAHGMGNIYINTTDRFDAGTVAPSERDRVKTEIVELFRSVQDPETGERPLRVADGDDLFPTDPDSPDLVVEAGENYTVSTGKLTTAAFSSPTNLAADHKPEGIFLAWGPDIAAGVTPEDATVYDFAPTVLHGMGEPVPDDADGRVLSEIFTPGSSPAETPVASANYGDRVSDGDDEEDDFSGVEDRLKGLGYME</sequence>
<dbReference type="GO" id="GO:0016787">
    <property type="term" value="F:hydrolase activity"/>
    <property type="evidence" value="ECO:0007669"/>
    <property type="project" value="UniProtKB-ARBA"/>
</dbReference>
<keyword evidence="3" id="KW-1185">Reference proteome</keyword>
<gene>
    <name evidence="2" type="ORF">ACFPJ5_17775</name>
</gene>
<dbReference type="SUPFAM" id="SSF53649">
    <property type="entry name" value="Alkaline phosphatase-like"/>
    <property type="match status" value="3"/>
</dbReference>
<proteinExistence type="predicted"/>
<accession>A0ABD5RG11</accession>
<evidence type="ECO:0000313" key="2">
    <source>
        <dbReference type="EMBL" id="MFC5368776.1"/>
    </source>
</evidence>
<dbReference type="Pfam" id="PF01663">
    <property type="entry name" value="Phosphodiest"/>
    <property type="match status" value="1"/>
</dbReference>
<feature type="compositionally biased region" description="Acidic residues" evidence="1">
    <location>
        <begin position="502"/>
        <end position="511"/>
    </location>
</feature>
<dbReference type="Proteomes" id="UP001596201">
    <property type="component" value="Unassembled WGS sequence"/>
</dbReference>
<feature type="compositionally biased region" description="Basic and acidic residues" evidence="1">
    <location>
        <begin position="374"/>
        <end position="383"/>
    </location>
</feature>
<dbReference type="EMBL" id="JBHSKX010000004">
    <property type="protein sequence ID" value="MFC5368776.1"/>
    <property type="molecule type" value="Genomic_DNA"/>
</dbReference>
<organism evidence="2 3">
    <name type="scientific">Salinirubrum litoreum</name>
    <dbReference type="NCBI Taxonomy" id="1126234"/>
    <lineage>
        <taxon>Archaea</taxon>
        <taxon>Methanobacteriati</taxon>
        <taxon>Methanobacteriota</taxon>
        <taxon>Stenosarchaea group</taxon>
        <taxon>Halobacteria</taxon>
        <taxon>Halobacteriales</taxon>
        <taxon>Haloferacaceae</taxon>
        <taxon>Salinirubrum</taxon>
    </lineage>
</organism>
<dbReference type="Gene3D" id="3.40.720.10">
    <property type="entry name" value="Alkaline Phosphatase, subunit A"/>
    <property type="match status" value="2"/>
</dbReference>
<reference evidence="2 3" key="1">
    <citation type="journal article" date="2019" name="Int. J. Syst. Evol. Microbiol.">
        <title>The Global Catalogue of Microorganisms (GCM) 10K type strain sequencing project: providing services to taxonomists for standard genome sequencing and annotation.</title>
        <authorList>
            <consortium name="The Broad Institute Genomics Platform"/>
            <consortium name="The Broad Institute Genome Sequencing Center for Infectious Disease"/>
            <person name="Wu L."/>
            <person name="Ma J."/>
        </authorList>
    </citation>
    <scope>NUCLEOTIDE SEQUENCE [LARGE SCALE GENOMIC DNA]</scope>
    <source>
        <strain evidence="2 3">CGMCC 1.12237</strain>
    </source>
</reference>
<dbReference type="AlphaFoldDB" id="A0ABD5RG11"/>
<name>A0ABD5RG11_9EURY</name>
<feature type="region of interest" description="Disordered" evidence="1">
    <location>
        <begin position="374"/>
        <end position="394"/>
    </location>
</feature>
<dbReference type="RefSeq" id="WP_227231346.1">
    <property type="nucleotide sequence ID" value="NZ_JAJCVJ010000003.1"/>
</dbReference>
<evidence type="ECO:0000313" key="3">
    <source>
        <dbReference type="Proteomes" id="UP001596201"/>
    </source>
</evidence>